<evidence type="ECO:0000313" key="5">
    <source>
        <dbReference type="Proteomes" id="UP000191144"/>
    </source>
</evidence>
<feature type="compositionally biased region" description="Acidic residues" evidence="3">
    <location>
        <begin position="275"/>
        <end position="294"/>
    </location>
</feature>
<organism evidence="4 5">
    <name type="scientific">Lachancea meyersii CBS 8951</name>
    <dbReference type="NCBI Taxonomy" id="1266667"/>
    <lineage>
        <taxon>Eukaryota</taxon>
        <taxon>Fungi</taxon>
        <taxon>Dikarya</taxon>
        <taxon>Ascomycota</taxon>
        <taxon>Saccharomycotina</taxon>
        <taxon>Saccharomycetes</taxon>
        <taxon>Saccharomycetales</taxon>
        <taxon>Saccharomycetaceae</taxon>
        <taxon>Lachancea</taxon>
    </lineage>
</organism>
<dbReference type="PANTHER" id="PTHR22691:SF8">
    <property type="entry name" value="PROTEIN SPT2 HOMOLOG"/>
    <property type="match status" value="1"/>
</dbReference>
<feature type="compositionally biased region" description="Basic and acidic residues" evidence="3">
    <location>
        <begin position="295"/>
        <end position="318"/>
    </location>
</feature>
<name>A0A1G4K8N8_9SACH</name>
<evidence type="ECO:0000256" key="2">
    <source>
        <dbReference type="ARBA" id="ARBA00023054"/>
    </source>
</evidence>
<comment type="similarity">
    <text evidence="1">Belongs to the SPT2 family.</text>
</comment>
<evidence type="ECO:0000256" key="1">
    <source>
        <dbReference type="ARBA" id="ARBA00006461"/>
    </source>
</evidence>
<feature type="compositionally biased region" description="Basic and acidic residues" evidence="3">
    <location>
        <begin position="60"/>
        <end position="73"/>
    </location>
</feature>
<keyword evidence="2" id="KW-0175">Coiled coil</keyword>
<reference evidence="5" key="1">
    <citation type="submission" date="2016-03" db="EMBL/GenBank/DDBJ databases">
        <authorList>
            <person name="Devillers Hugo."/>
        </authorList>
    </citation>
    <scope>NUCLEOTIDE SEQUENCE [LARGE SCALE GENOMIC DNA]</scope>
</reference>
<dbReference type="GO" id="GO:0042393">
    <property type="term" value="F:histone binding"/>
    <property type="evidence" value="ECO:0007669"/>
    <property type="project" value="TreeGrafter"/>
</dbReference>
<dbReference type="EMBL" id="LT598484">
    <property type="protein sequence ID" value="SCV00428.1"/>
    <property type="molecule type" value="Genomic_DNA"/>
</dbReference>
<feature type="region of interest" description="Disordered" evidence="3">
    <location>
        <begin position="1"/>
        <end position="41"/>
    </location>
</feature>
<feature type="compositionally biased region" description="Acidic residues" evidence="3">
    <location>
        <begin position="236"/>
        <end position="254"/>
    </location>
</feature>
<feature type="compositionally biased region" description="Basic and acidic residues" evidence="3">
    <location>
        <begin position="108"/>
        <end position="117"/>
    </location>
</feature>
<feature type="compositionally biased region" description="Low complexity" evidence="3">
    <location>
        <begin position="150"/>
        <end position="159"/>
    </location>
</feature>
<feature type="compositionally biased region" description="Polar residues" evidence="3">
    <location>
        <begin position="24"/>
        <end position="41"/>
    </location>
</feature>
<dbReference type="GO" id="GO:0006334">
    <property type="term" value="P:nucleosome assembly"/>
    <property type="evidence" value="ECO:0007669"/>
    <property type="project" value="TreeGrafter"/>
</dbReference>
<dbReference type="GO" id="GO:0005730">
    <property type="term" value="C:nucleolus"/>
    <property type="evidence" value="ECO:0007669"/>
    <property type="project" value="TreeGrafter"/>
</dbReference>
<dbReference type="AlphaFoldDB" id="A0A1G4K8N8"/>
<protein>
    <submittedName>
        <fullName evidence="4">LAME_0G09648g1_1</fullName>
    </submittedName>
</protein>
<dbReference type="Pfam" id="PF08243">
    <property type="entry name" value="SPT2"/>
    <property type="match status" value="1"/>
</dbReference>
<dbReference type="PANTHER" id="PTHR22691">
    <property type="entry name" value="YEAST SPT2-RELATED"/>
    <property type="match status" value="1"/>
</dbReference>
<evidence type="ECO:0000256" key="3">
    <source>
        <dbReference type="SAM" id="MobiDB-lite"/>
    </source>
</evidence>
<proteinExistence type="inferred from homology"/>
<sequence>MSFLAKLSQLKKPSGRLQLEKNGQKLTNEGSKINGNKQTDSLKLESSLLPQSYVRQEDPAVKRLKELRRKEQMKIATKSGKQIPAPSSNRKKKEVSNMNNTETKFRRKVGDSSRTEKPSSSVQRAPMKKLSFEELMKQAEESAKTATLDSSFTSKSVSSVGNKPKTRPVQLEKPKRNGPVKKLNNMPTHHTEHARRKAPIPSHLPAPIPSVAQPNANLRRKLDTLKKSRRPKRNDYEEEEEDMDDFIEDDEEEPEYNRDEIWAMFNKGKRRRDFESEDESDMEANEMEILEEEERATKMARLEDRKEEEWLKKHEEQKKKRFTKS</sequence>
<dbReference type="SMART" id="SM00784">
    <property type="entry name" value="SPT2"/>
    <property type="match status" value="1"/>
</dbReference>
<dbReference type="OrthoDB" id="4035998at2759"/>
<dbReference type="Proteomes" id="UP000191144">
    <property type="component" value="Chromosome G"/>
</dbReference>
<dbReference type="InterPro" id="IPR013256">
    <property type="entry name" value="Chromatin_SPT2"/>
</dbReference>
<feature type="region of interest" description="Disordered" evidence="3">
    <location>
        <begin position="60"/>
        <end position="325"/>
    </location>
</feature>
<feature type="compositionally biased region" description="Basic and acidic residues" evidence="3">
    <location>
        <begin position="130"/>
        <end position="143"/>
    </location>
</feature>
<accession>A0A1G4K8N8</accession>
<gene>
    <name evidence="4" type="ORF">LAME_0G09648G</name>
</gene>
<evidence type="ECO:0000313" key="4">
    <source>
        <dbReference type="EMBL" id="SCV00428.1"/>
    </source>
</evidence>
<keyword evidence="5" id="KW-1185">Reference proteome</keyword>
<dbReference type="GO" id="GO:0006360">
    <property type="term" value="P:transcription by RNA polymerase I"/>
    <property type="evidence" value="ECO:0007669"/>
    <property type="project" value="TreeGrafter"/>
</dbReference>
<dbReference type="GO" id="GO:0003677">
    <property type="term" value="F:DNA binding"/>
    <property type="evidence" value="ECO:0007669"/>
    <property type="project" value="TreeGrafter"/>
</dbReference>